<reference evidence="1" key="1">
    <citation type="submission" date="2019-03" db="EMBL/GenBank/DDBJ databases">
        <title>WGS assembly of Setaria viridis.</title>
        <authorList>
            <person name="Huang P."/>
            <person name="Jenkins J."/>
            <person name="Grimwood J."/>
            <person name="Barry K."/>
            <person name="Healey A."/>
            <person name="Mamidi S."/>
            <person name="Sreedasyam A."/>
            <person name="Shu S."/>
            <person name="Feldman M."/>
            <person name="Wu J."/>
            <person name="Yu Y."/>
            <person name="Chen C."/>
            <person name="Johnson J."/>
            <person name="Rokhsar D."/>
            <person name="Baxter I."/>
            <person name="Schmutz J."/>
            <person name="Brutnell T."/>
            <person name="Kellogg E."/>
        </authorList>
    </citation>
    <scope>NUCLEOTIDE SEQUENCE [LARGE SCALE GENOMIC DNA]</scope>
</reference>
<dbReference type="Proteomes" id="UP000298652">
    <property type="component" value="Chromosome 5"/>
</dbReference>
<organism evidence="1 2">
    <name type="scientific">Setaria viridis</name>
    <name type="common">Green bristlegrass</name>
    <name type="synonym">Setaria italica subsp. viridis</name>
    <dbReference type="NCBI Taxonomy" id="4556"/>
    <lineage>
        <taxon>Eukaryota</taxon>
        <taxon>Viridiplantae</taxon>
        <taxon>Streptophyta</taxon>
        <taxon>Embryophyta</taxon>
        <taxon>Tracheophyta</taxon>
        <taxon>Spermatophyta</taxon>
        <taxon>Magnoliopsida</taxon>
        <taxon>Liliopsida</taxon>
        <taxon>Poales</taxon>
        <taxon>Poaceae</taxon>
        <taxon>PACMAD clade</taxon>
        <taxon>Panicoideae</taxon>
        <taxon>Panicodae</taxon>
        <taxon>Paniceae</taxon>
        <taxon>Cenchrinae</taxon>
        <taxon>Setaria</taxon>
    </lineage>
</organism>
<evidence type="ECO:0000313" key="1">
    <source>
        <dbReference type="EMBL" id="TKW18783.1"/>
    </source>
</evidence>
<dbReference type="AlphaFoldDB" id="A0A4U6UVR8"/>
<dbReference type="EMBL" id="CM016556">
    <property type="protein sequence ID" value="TKW18783.1"/>
    <property type="molecule type" value="Genomic_DNA"/>
</dbReference>
<keyword evidence="2" id="KW-1185">Reference proteome</keyword>
<dbReference type="Gramene" id="TKW18783">
    <property type="protein sequence ID" value="TKW18783"/>
    <property type="gene ID" value="SEVIR_5G454750v2"/>
</dbReference>
<evidence type="ECO:0000313" key="2">
    <source>
        <dbReference type="Proteomes" id="UP000298652"/>
    </source>
</evidence>
<protein>
    <submittedName>
        <fullName evidence="1">Uncharacterized protein</fullName>
    </submittedName>
</protein>
<sequence length="45" mass="5511">MLKLEKKHSEIRYDFLLKNVGFRCQQLRQNLTVGNMQEPEFIKWT</sequence>
<proteinExistence type="predicted"/>
<name>A0A4U6UVR8_SETVI</name>
<accession>A0A4U6UVR8</accession>
<gene>
    <name evidence="1" type="ORF">SEVIR_5G454750v2</name>
</gene>